<reference evidence="2 3" key="1">
    <citation type="submission" date="2016-10" db="EMBL/GenBank/DDBJ databases">
        <authorList>
            <person name="de Groot N.N."/>
        </authorList>
    </citation>
    <scope>NUCLEOTIDE SEQUENCE [LARGE SCALE GENOMIC DNA]</scope>
    <source>
        <strain evidence="2 3">GAS522</strain>
    </source>
</reference>
<proteinExistence type="predicted"/>
<feature type="transmembrane region" description="Helical" evidence="1">
    <location>
        <begin position="138"/>
        <end position="155"/>
    </location>
</feature>
<feature type="transmembrane region" description="Helical" evidence="1">
    <location>
        <begin position="161"/>
        <end position="179"/>
    </location>
</feature>
<keyword evidence="1" id="KW-1133">Transmembrane helix</keyword>
<accession>A0A1M7KXC0</accession>
<feature type="transmembrane region" description="Helical" evidence="1">
    <location>
        <begin position="27"/>
        <end position="45"/>
    </location>
</feature>
<organism evidence="2 3">
    <name type="scientific">Bradyrhizobium lablabi</name>
    <dbReference type="NCBI Taxonomy" id="722472"/>
    <lineage>
        <taxon>Bacteria</taxon>
        <taxon>Pseudomonadati</taxon>
        <taxon>Pseudomonadota</taxon>
        <taxon>Alphaproteobacteria</taxon>
        <taxon>Hyphomicrobiales</taxon>
        <taxon>Nitrobacteraceae</taxon>
        <taxon>Bradyrhizobium</taxon>
    </lineage>
</organism>
<gene>
    <name evidence="2" type="ORF">SAMN05444171_0501</name>
</gene>
<sequence length="183" mass="19755">MGLIMRVDNVPAGPGHSGKADSWRRHLPYLLILALALAGVAYANMSQKSLAGYWELLALISGGVCIFTEWGKIEDKQARVRLVWTQAIHWIAVLVAMNIMLLSGVQQLLPAPATSLVLLMLLALGSFLAGLNLASLELCFLGLVLALTVPAVSWVKQSMLFVILAGAFVVGIGITFWSSRKEK</sequence>
<dbReference type="Proteomes" id="UP000183208">
    <property type="component" value="Unassembled WGS sequence"/>
</dbReference>
<evidence type="ECO:0000313" key="3">
    <source>
        <dbReference type="Proteomes" id="UP000183208"/>
    </source>
</evidence>
<feature type="transmembrane region" description="Helical" evidence="1">
    <location>
        <begin position="51"/>
        <end position="70"/>
    </location>
</feature>
<dbReference type="EMBL" id="FNTI01000001">
    <property type="protein sequence ID" value="SEC03533.1"/>
    <property type="molecule type" value="Genomic_DNA"/>
</dbReference>
<evidence type="ECO:0000313" key="2">
    <source>
        <dbReference type="EMBL" id="SEC03533.1"/>
    </source>
</evidence>
<keyword evidence="1" id="KW-0812">Transmembrane</keyword>
<feature type="transmembrane region" description="Helical" evidence="1">
    <location>
        <begin position="82"/>
        <end position="105"/>
    </location>
</feature>
<protein>
    <submittedName>
        <fullName evidence="2">Uncharacterized protein</fullName>
    </submittedName>
</protein>
<dbReference type="AlphaFoldDB" id="A0A1M7KXC0"/>
<feature type="transmembrane region" description="Helical" evidence="1">
    <location>
        <begin position="111"/>
        <end position="131"/>
    </location>
</feature>
<evidence type="ECO:0000256" key="1">
    <source>
        <dbReference type="SAM" id="Phobius"/>
    </source>
</evidence>
<name>A0A1M7KXC0_9BRAD</name>
<keyword evidence="1" id="KW-0472">Membrane</keyword>